<dbReference type="PANTHER" id="PTHR31751">
    <property type="entry name" value="SI:CH211-108C17.2-RELATED-RELATED"/>
    <property type="match status" value="1"/>
</dbReference>
<keyword evidence="1" id="KW-0479">Metal-binding</keyword>
<dbReference type="PANTHER" id="PTHR31751:SF40">
    <property type="match status" value="1"/>
</dbReference>
<dbReference type="Proteomes" id="UP001159405">
    <property type="component" value="Unassembled WGS sequence"/>
</dbReference>
<protein>
    <recommendedName>
        <fullName evidence="7">THAP-type domain-containing protein</fullName>
    </recommendedName>
</protein>
<dbReference type="EMBL" id="CALNXK010000123">
    <property type="protein sequence ID" value="CAH3162421.1"/>
    <property type="molecule type" value="Genomic_DNA"/>
</dbReference>
<evidence type="ECO:0000256" key="3">
    <source>
        <dbReference type="ARBA" id="ARBA00022833"/>
    </source>
</evidence>
<proteinExistence type="predicted"/>
<evidence type="ECO:0000256" key="2">
    <source>
        <dbReference type="ARBA" id="ARBA00022771"/>
    </source>
</evidence>
<feature type="compositionally biased region" description="Acidic residues" evidence="6">
    <location>
        <begin position="291"/>
        <end position="300"/>
    </location>
</feature>
<evidence type="ECO:0000256" key="5">
    <source>
        <dbReference type="PROSITE-ProRule" id="PRU00309"/>
    </source>
</evidence>
<dbReference type="SUPFAM" id="SSF57716">
    <property type="entry name" value="Glucocorticoid receptor-like (DNA-binding domain)"/>
    <property type="match status" value="1"/>
</dbReference>
<evidence type="ECO:0000256" key="6">
    <source>
        <dbReference type="SAM" id="MobiDB-lite"/>
    </source>
</evidence>
<gene>
    <name evidence="8" type="ORF">PLOB_00005305</name>
</gene>
<feature type="region of interest" description="Disordered" evidence="6">
    <location>
        <begin position="251"/>
        <end position="314"/>
    </location>
</feature>
<dbReference type="SMART" id="SM00692">
    <property type="entry name" value="DM3"/>
    <property type="match status" value="1"/>
</dbReference>
<feature type="compositionally biased region" description="Polar residues" evidence="6">
    <location>
        <begin position="251"/>
        <end position="263"/>
    </location>
</feature>
<sequence length="681" mass="76138">MPSCRCVVQDCSNKSNPKLGISLHKPKTSFERQKWKAFVRTHRANFNPKGLFKICSVHFTADCCERAVHVPGALRVTVAGAIPTIWKLGEAGNSSAMSARDRRMVSITAKTFVGNAERATEAGKITENSCSNLTRSSTRRMEPDSNEIEEMEEEVEEYAVTDPLLSSNSMQPLIVISKSTCHEMPAVARMPLDCNALFASAHENQAECSTCQDLSTEKKELKKEIKATNIDSLSHNDSFSLDNTAQAHNANSTVFGDQNNSVDDFTEISDDNEEPETDDDPDWTPEKLDEVYPELGDDNVNDSQTTKPRLNCTGKNKREEAKGIVFLSKLLLLFQYCHYCLTPNPETVCTQTGTLLTIKAKCSSCQEIFTWESQPFLMGKFPAGNLLTSFATLCAGASIKKMLTAFRHMGVLVYNEPTYYYHQRHLLIPTIISFWRKYQTKLLDSLKGKEVLDSLKGKEVVLAGDGHHDSMGYSAKYGTYTIFYCTVGLIIHIVLLQASHANQAGSSSGIEFMAFKEAMTYILATGMIVKSFISDRHASIAKWMREECGKKCAELGKPVINHFFDLWLIGKMTSTQESLGKVKVSKFQAFLSHVINKHKNLPNRLFNACAHGEVITQKVWMSKEKASSVEQTSCLEGYHSVVNQFAPKMLAYSYLGMLCRYVKLKAYVFKHSNTKVNLEKV</sequence>
<dbReference type="Pfam" id="PF05485">
    <property type="entry name" value="THAP"/>
    <property type="match status" value="1"/>
</dbReference>
<evidence type="ECO:0000313" key="8">
    <source>
        <dbReference type="EMBL" id="CAH3162421.1"/>
    </source>
</evidence>
<feature type="domain" description="THAP-type" evidence="7">
    <location>
        <begin position="1"/>
        <end position="86"/>
    </location>
</feature>
<accession>A0ABN8QDG6</accession>
<organism evidence="8 9">
    <name type="scientific">Porites lobata</name>
    <dbReference type="NCBI Taxonomy" id="104759"/>
    <lineage>
        <taxon>Eukaryota</taxon>
        <taxon>Metazoa</taxon>
        <taxon>Cnidaria</taxon>
        <taxon>Anthozoa</taxon>
        <taxon>Hexacorallia</taxon>
        <taxon>Scleractinia</taxon>
        <taxon>Fungiina</taxon>
        <taxon>Poritidae</taxon>
        <taxon>Porites</taxon>
    </lineage>
</organism>
<comment type="caution">
    <text evidence="8">The sequence shown here is derived from an EMBL/GenBank/DDBJ whole genome shotgun (WGS) entry which is preliminary data.</text>
</comment>
<keyword evidence="2 5" id="KW-0863">Zinc-finger</keyword>
<evidence type="ECO:0000256" key="4">
    <source>
        <dbReference type="ARBA" id="ARBA00023125"/>
    </source>
</evidence>
<evidence type="ECO:0000256" key="1">
    <source>
        <dbReference type="ARBA" id="ARBA00022723"/>
    </source>
</evidence>
<dbReference type="PROSITE" id="PS50950">
    <property type="entry name" value="ZF_THAP"/>
    <property type="match status" value="1"/>
</dbReference>
<reference evidence="8 9" key="1">
    <citation type="submission" date="2022-05" db="EMBL/GenBank/DDBJ databases">
        <authorList>
            <consortium name="Genoscope - CEA"/>
            <person name="William W."/>
        </authorList>
    </citation>
    <scope>NUCLEOTIDE SEQUENCE [LARGE SCALE GENOMIC DNA]</scope>
</reference>
<evidence type="ECO:0000259" key="7">
    <source>
        <dbReference type="PROSITE" id="PS50950"/>
    </source>
</evidence>
<name>A0ABN8QDG6_9CNID</name>
<dbReference type="SMART" id="SM00980">
    <property type="entry name" value="THAP"/>
    <property type="match status" value="1"/>
</dbReference>
<keyword evidence="4 5" id="KW-0238">DNA-binding</keyword>
<feature type="compositionally biased region" description="Acidic residues" evidence="6">
    <location>
        <begin position="264"/>
        <end position="283"/>
    </location>
</feature>
<dbReference type="InterPro" id="IPR006612">
    <property type="entry name" value="THAP_Znf"/>
</dbReference>
<keyword evidence="9" id="KW-1185">Reference proteome</keyword>
<evidence type="ECO:0000313" key="9">
    <source>
        <dbReference type="Proteomes" id="UP001159405"/>
    </source>
</evidence>
<keyword evidence="3" id="KW-0862">Zinc</keyword>